<organism evidence="1 2">
    <name type="scientific">Trichinella spiralis</name>
    <name type="common">Trichina worm</name>
    <dbReference type="NCBI Taxonomy" id="6334"/>
    <lineage>
        <taxon>Eukaryota</taxon>
        <taxon>Metazoa</taxon>
        <taxon>Ecdysozoa</taxon>
        <taxon>Nematoda</taxon>
        <taxon>Enoplea</taxon>
        <taxon>Dorylaimia</taxon>
        <taxon>Trichinellida</taxon>
        <taxon>Trichinellidae</taxon>
        <taxon>Trichinella</taxon>
    </lineage>
</organism>
<dbReference type="AlphaFoldDB" id="A0A0V1BJ17"/>
<comment type="caution">
    <text evidence="1">The sequence shown here is derived from an EMBL/GenBank/DDBJ whole genome shotgun (WGS) entry which is preliminary data.</text>
</comment>
<name>A0A0V1BJ17_TRISP</name>
<reference evidence="1 2" key="1">
    <citation type="submission" date="2015-01" db="EMBL/GenBank/DDBJ databases">
        <title>Evolution of Trichinella species and genotypes.</title>
        <authorList>
            <person name="Korhonen P.K."/>
            <person name="Edoardo P."/>
            <person name="Giuseppe L.R."/>
            <person name="Gasser R.B."/>
        </authorList>
    </citation>
    <scope>NUCLEOTIDE SEQUENCE [LARGE SCALE GENOMIC DNA]</scope>
    <source>
        <strain evidence="1">ISS3</strain>
    </source>
</reference>
<dbReference type="InParanoid" id="A0A0V1BJ17"/>
<dbReference type="Proteomes" id="UP000054776">
    <property type="component" value="Unassembled WGS sequence"/>
</dbReference>
<accession>A0A0V1BJ17</accession>
<gene>
    <name evidence="1" type="ORF">T01_1101</name>
</gene>
<protein>
    <submittedName>
        <fullName evidence="1">Uncharacterized protein</fullName>
    </submittedName>
</protein>
<sequence>MKKPRTSVTKCMTLRLSYTSSLTGLLTVICDASGKNICITMPYYVCAITDGKLGYTSDAEDEEMTALI</sequence>
<proteinExistence type="predicted"/>
<dbReference type="EMBL" id="JYDH01000037">
    <property type="protein sequence ID" value="KRY37049.1"/>
    <property type="molecule type" value="Genomic_DNA"/>
</dbReference>
<evidence type="ECO:0000313" key="1">
    <source>
        <dbReference type="EMBL" id="KRY37049.1"/>
    </source>
</evidence>
<keyword evidence="2" id="KW-1185">Reference proteome</keyword>
<evidence type="ECO:0000313" key="2">
    <source>
        <dbReference type="Proteomes" id="UP000054776"/>
    </source>
</evidence>